<comment type="caution">
    <text evidence="2">The sequence shown here is derived from an EMBL/GenBank/DDBJ whole genome shotgun (WGS) entry which is preliminary data.</text>
</comment>
<gene>
    <name evidence="2" type="ORF">IV49_GL000470</name>
</gene>
<keyword evidence="1" id="KW-1133">Transmembrane helix</keyword>
<dbReference type="Proteomes" id="UP000051841">
    <property type="component" value="Unassembled WGS sequence"/>
</dbReference>
<dbReference type="AlphaFoldDB" id="A0A0R2HBW7"/>
<keyword evidence="1" id="KW-0812">Transmembrane</keyword>
<dbReference type="EMBL" id="JQBL01000015">
    <property type="protein sequence ID" value="KRN50024.1"/>
    <property type="molecule type" value="Genomic_DNA"/>
</dbReference>
<proteinExistence type="predicted"/>
<name>A0A0R2HBW7_9FIRM</name>
<feature type="transmembrane region" description="Helical" evidence="1">
    <location>
        <begin position="178"/>
        <end position="198"/>
    </location>
</feature>
<keyword evidence="1" id="KW-0472">Membrane</keyword>
<keyword evidence="3" id="KW-1185">Reference proteome</keyword>
<evidence type="ECO:0000313" key="3">
    <source>
        <dbReference type="Proteomes" id="UP000051841"/>
    </source>
</evidence>
<evidence type="ECO:0000256" key="1">
    <source>
        <dbReference type="SAM" id="Phobius"/>
    </source>
</evidence>
<evidence type="ECO:0000313" key="2">
    <source>
        <dbReference type="EMBL" id="KRN50024.1"/>
    </source>
</evidence>
<dbReference type="PATRIC" id="fig|1410657.5.peg.497"/>
<sequence length="204" mass="22743">MFLSLAFLATPVTAANSIQRRGRVISAYSRGKKITGDTIRLKNTFTGVGNNLATIKDINSGVPLTKVFSSKKINNTTKYSLGQFKLLTRLQEIRSDSGKFYTDMMITWEVNNLMSKNVYLLVYDKVTEEWSIVKPESVDLANKTITAKFAHMSVVGVLYVSSNKSVNNNVKTGDDTNVVMYILLATISLLALISVFIFRKHSKL</sequence>
<protein>
    <submittedName>
        <fullName evidence="2">Uncharacterized protein</fullName>
    </submittedName>
</protein>
<reference evidence="2 3" key="1">
    <citation type="journal article" date="2015" name="Genome Announc.">
        <title>Expanding the biotechnology potential of lactobacilli through comparative genomics of 213 strains and associated genera.</title>
        <authorList>
            <person name="Sun Z."/>
            <person name="Harris H.M."/>
            <person name="McCann A."/>
            <person name="Guo C."/>
            <person name="Argimon S."/>
            <person name="Zhang W."/>
            <person name="Yang X."/>
            <person name="Jeffery I.B."/>
            <person name="Cooney J.C."/>
            <person name="Kagawa T.F."/>
            <person name="Liu W."/>
            <person name="Song Y."/>
            <person name="Salvetti E."/>
            <person name="Wrobel A."/>
            <person name="Rasinkangas P."/>
            <person name="Parkhill J."/>
            <person name="Rea M.C."/>
            <person name="O'Sullivan O."/>
            <person name="Ritari J."/>
            <person name="Douillard F.P."/>
            <person name="Paul Ross R."/>
            <person name="Yang R."/>
            <person name="Briner A.E."/>
            <person name="Felis G.E."/>
            <person name="de Vos W.M."/>
            <person name="Barrangou R."/>
            <person name="Klaenhammer T.R."/>
            <person name="Caufield P.W."/>
            <person name="Cui Y."/>
            <person name="Zhang H."/>
            <person name="O'Toole P.W."/>
        </authorList>
    </citation>
    <scope>NUCLEOTIDE SEQUENCE [LARGE SCALE GENOMIC DNA]</scope>
    <source>
        <strain evidence="2 3">DSM 20405</strain>
    </source>
</reference>
<accession>A0A0R2HBW7</accession>
<organism evidence="2 3">
    <name type="scientific">Kandleria vitulina DSM 20405</name>
    <dbReference type="NCBI Taxonomy" id="1410657"/>
    <lineage>
        <taxon>Bacteria</taxon>
        <taxon>Bacillati</taxon>
        <taxon>Bacillota</taxon>
        <taxon>Erysipelotrichia</taxon>
        <taxon>Erysipelotrichales</taxon>
        <taxon>Coprobacillaceae</taxon>
        <taxon>Kandleria</taxon>
    </lineage>
</organism>